<feature type="chain" id="PRO_5029948044" evidence="16">
    <location>
        <begin position="25"/>
        <end position="154"/>
    </location>
</feature>
<dbReference type="GO" id="GO:0050829">
    <property type="term" value="P:defense response to Gram-negative bacterium"/>
    <property type="evidence" value="ECO:0007669"/>
    <property type="project" value="TreeGrafter"/>
</dbReference>
<keyword evidence="6" id="KW-0929">Antimicrobial</keyword>
<dbReference type="GO" id="GO:0004519">
    <property type="term" value="F:endonuclease activity"/>
    <property type="evidence" value="ECO:0007669"/>
    <property type="project" value="UniProtKB-KW"/>
</dbReference>
<dbReference type="GO" id="GO:0016787">
    <property type="term" value="F:hydrolase activity"/>
    <property type="evidence" value="ECO:0007669"/>
    <property type="project" value="UniProtKB-KW"/>
</dbReference>
<keyword evidence="13" id="KW-0325">Glycoprotein</keyword>
<keyword evidence="10 16" id="KW-0378">Hydrolase</keyword>
<dbReference type="InterPro" id="IPR023411">
    <property type="entry name" value="RNaseA_AS"/>
</dbReference>
<sequence>MVLDLLRRFTPLLLLLGLWGPVYQSYALPKKFTKAKWFEIEHIQPNPLQCNKAMSNVNKYTKTCKPLNTFLHDSLEKVTATCKEKKTKCKNGQHNCHQSANPVSLTNCSLAGGKYPNCSYKDFPQTKFYIIACDPPKKTDPQYPLVPVHLDKVL</sequence>
<evidence type="ECO:0000256" key="10">
    <source>
        <dbReference type="ARBA" id="ARBA00022801"/>
    </source>
</evidence>
<evidence type="ECO:0000256" key="13">
    <source>
        <dbReference type="ARBA" id="ARBA00023180"/>
    </source>
</evidence>
<keyword evidence="5" id="KW-0964">Secreted</keyword>
<evidence type="ECO:0000256" key="5">
    <source>
        <dbReference type="ARBA" id="ARBA00022525"/>
    </source>
</evidence>
<evidence type="ECO:0000256" key="12">
    <source>
        <dbReference type="ARBA" id="ARBA00023157"/>
    </source>
</evidence>
<dbReference type="Pfam" id="PF00074">
    <property type="entry name" value="RnaseA"/>
    <property type="match status" value="1"/>
</dbReference>
<evidence type="ECO:0000256" key="1">
    <source>
        <dbReference type="ARBA" id="ARBA00004371"/>
    </source>
</evidence>
<evidence type="ECO:0000259" key="17">
    <source>
        <dbReference type="SMART" id="SM00092"/>
    </source>
</evidence>
<evidence type="ECO:0000256" key="15">
    <source>
        <dbReference type="ARBA" id="ARBA00038824"/>
    </source>
</evidence>
<keyword evidence="9 16" id="KW-0255">Endonuclease</keyword>
<dbReference type="PANTHER" id="PTHR11437:SF4">
    <property type="entry name" value="RIBONUCLEASE K6"/>
    <property type="match status" value="1"/>
</dbReference>
<evidence type="ECO:0000256" key="16">
    <source>
        <dbReference type="RuleBase" id="RU000651"/>
    </source>
</evidence>
<organism evidence="18 19">
    <name type="scientific">Pipistrellus kuhlii</name>
    <name type="common">Kuhl's pipistrelle</name>
    <dbReference type="NCBI Taxonomy" id="59472"/>
    <lineage>
        <taxon>Eukaryota</taxon>
        <taxon>Metazoa</taxon>
        <taxon>Chordata</taxon>
        <taxon>Craniata</taxon>
        <taxon>Vertebrata</taxon>
        <taxon>Euteleostomi</taxon>
        <taxon>Mammalia</taxon>
        <taxon>Eutheria</taxon>
        <taxon>Laurasiatheria</taxon>
        <taxon>Chiroptera</taxon>
        <taxon>Yangochiroptera</taxon>
        <taxon>Vespertilionidae</taxon>
        <taxon>Pipistrellus</taxon>
    </lineage>
</organism>
<dbReference type="SMART" id="SM00092">
    <property type="entry name" value="RNAse_Pc"/>
    <property type="match status" value="1"/>
</dbReference>
<dbReference type="Proteomes" id="UP000558488">
    <property type="component" value="Unassembled WGS sequence"/>
</dbReference>
<keyword evidence="8 16" id="KW-0732">Signal</keyword>
<dbReference type="InterPro" id="IPR036816">
    <property type="entry name" value="RNaseA-like_dom_sf"/>
</dbReference>
<dbReference type="InterPro" id="IPR023412">
    <property type="entry name" value="RNaseA_domain"/>
</dbReference>
<dbReference type="CDD" id="cd06265">
    <property type="entry name" value="RNase_A_canonical"/>
    <property type="match status" value="1"/>
</dbReference>
<accession>A0A7J8B519</accession>
<evidence type="ECO:0000313" key="18">
    <source>
        <dbReference type="EMBL" id="KAF6393546.1"/>
    </source>
</evidence>
<dbReference type="GO" id="GO:0003676">
    <property type="term" value="F:nucleic acid binding"/>
    <property type="evidence" value="ECO:0007669"/>
    <property type="project" value="InterPro"/>
</dbReference>
<reference evidence="18 19" key="1">
    <citation type="journal article" date="2020" name="Nature">
        <title>Six reference-quality genomes reveal evolution of bat adaptations.</title>
        <authorList>
            <person name="Jebb D."/>
            <person name="Huang Z."/>
            <person name="Pippel M."/>
            <person name="Hughes G.M."/>
            <person name="Lavrichenko K."/>
            <person name="Devanna P."/>
            <person name="Winkler S."/>
            <person name="Jermiin L.S."/>
            <person name="Skirmuntt E.C."/>
            <person name="Katzourakis A."/>
            <person name="Burkitt-Gray L."/>
            <person name="Ray D.A."/>
            <person name="Sullivan K.A.M."/>
            <person name="Roscito J.G."/>
            <person name="Kirilenko B.M."/>
            <person name="Davalos L.M."/>
            <person name="Corthals A.P."/>
            <person name="Power M.L."/>
            <person name="Jones G."/>
            <person name="Ransome R.D."/>
            <person name="Dechmann D.K.N."/>
            <person name="Locatelli A.G."/>
            <person name="Puechmaille S.J."/>
            <person name="Fedrigo O."/>
            <person name="Jarvis E.D."/>
            <person name="Hiller M."/>
            <person name="Vernes S.C."/>
            <person name="Myers E.W."/>
            <person name="Teeling E.C."/>
        </authorList>
    </citation>
    <scope>NUCLEOTIDE SEQUENCE [LARGE SCALE GENOMIC DNA]</scope>
    <source>
        <strain evidence="18">MPipKuh1</strain>
        <tissue evidence="18">Flight muscle</tissue>
    </source>
</reference>
<dbReference type="PROSITE" id="PS00127">
    <property type="entry name" value="RNASE_PANCREATIC"/>
    <property type="match status" value="1"/>
</dbReference>
<comment type="caution">
    <text evidence="18">The sequence shown here is derived from an EMBL/GenBank/DDBJ whole genome shotgun (WGS) entry which is preliminary data.</text>
</comment>
<feature type="domain" description="Ribonuclease A-domain" evidence="17">
    <location>
        <begin position="31"/>
        <end position="154"/>
    </location>
</feature>
<name>A0A7J8B519_PIPKU</name>
<dbReference type="GO" id="GO:0005615">
    <property type="term" value="C:extracellular space"/>
    <property type="evidence" value="ECO:0007669"/>
    <property type="project" value="TreeGrafter"/>
</dbReference>
<keyword evidence="19" id="KW-1185">Reference proteome</keyword>
<comment type="subcellular location">
    <subcellularLocation>
        <location evidence="2">Cytoplasmic granule</location>
    </subcellularLocation>
    <subcellularLocation>
        <location evidence="1">Lysosome</location>
    </subcellularLocation>
    <subcellularLocation>
        <location evidence="3">Secreted</location>
    </subcellularLocation>
</comment>
<gene>
    <name evidence="18" type="ORF">mPipKuh1_014953</name>
</gene>
<dbReference type="GO" id="GO:0061844">
    <property type="term" value="P:antimicrobial humoral immune response mediated by antimicrobial peptide"/>
    <property type="evidence" value="ECO:0007669"/>
    <property type="project" value="TreeGrafter"/>
</dbReference>
<keyword evidence="11" id="KW-0044">Antibiotic</keyword>
<comment type="similarity">
    <text evidence="4 16">Belongs to the pancreatic ribonuclease family.</text>
</comment>
<dbReference type="GO" id="GO:0005764">
    <property type="term" value="C:lysosome"/>
    <property type="evidence" value="ECO:0007669"/>
    <property type="project" value="UniProtKB-SubCell"/>
</dbReference>
<dbReference type="GO" id="GO:0004540">
    <property type="term" value="F:RNA nuclease activity"/>
    <property type="evidence" value="ECO:0007669"/>
    <property type="project" value="TreeGrafter"/>
</dbReference>
<dbReference type="GO" id="GO:0050830">
    <property type="term" value="P:defense response to Gram-positive bacterium"/>
    <property type="evidence" value="ECO:0007669"/>
    <property type="project" value="TreeGrafter"/>
</dbReference>
<dbReference type="PANTHER" id="PTHR11437">
    <property type="entry name" value="RIBONUCLEASE"/>
    <property type="match status" value="1"/>
</dbReference>
<feature type="signal peptide" evidence="16">
    <location>
        <begin position="1"/>
        <end position="24"/>
    </location>
</feature>
<dbReference type="GO" id="GO:0019731">
    <property type="term" value="P:antibacterial humoral response"/>
    <property type="evidence" value="ECO:0007669"/>
    <property type="project" value="TreeGrafter"/>
</dbReference>
<dbReference type="FunFam" id="3.10.130.10:FF:000001">
    <property type="entry name" value="Ribonuclease pancreatic"/>
    <property type="match status" value="1"/>
</dbReference>
<protein>
    <submittedName>
        <fullName evidence="18">Ribonuclease A family member k6</fullName>
    </submittedName>
</protein>
<evidence type="ECO:0000256" key="6">
    <source>
        <dbReference type="ARBA" id="ARBA00022529"/>
    </source>
</evidence>
<evidence type="ECO:0000256" key="11">
    <source>
        <dbReference type="ARBA" id="ARBA00023022"/>
    </source>
</evidence>
<dbReference type="EMBL" id="JACAGB010000001">
    <property type="protein sequence ID" value="KAF6393546.1"/>
    <property type="molecule type" value="Genomic_DNA"/>
</dbReference>
<proteinExistence type="inferred from homology"/>
<evidence type="ECO:0000256" key="9">
    <source>
        <dbReference type="ARBA" id="ARBA00022759"/>
    </source>
</evidence>
<dbReference type="OrthoDB" id="9445034at2759"/>
<evidence type="ECO:0000256" key="2">
    <source>
        <dbReference type="ARBA" id="ARBA00004463"/>
    </source>
</evidence>
<evidence type="ECO:0000256" key="14">
    <source>
        <dbReference type="ARBA" id="ARBA00023228"/>
    </source>
</evidence>
<comment type="subunit">
    <text evidence="15">Interacts (via N-terminus) with bacterial lipopolysaccharide (LPS).</text>
</comment>
<dbReference type="AlphaFoldDB" id="A0A7J8B519"/>
<keyword evidence="7 16" id="KW-0540">Nuclease</keyword>
<evidence type="ECO:0000256" key="8">
    <source>
        <dbReference type="ARBA" id="ARBA00022729"/>
    </source>
</evidence>
<evidence type="ECO:0000256" key="3">
    <source>
        <dbReference type="ARBA" id="ARBA00004613"/>
    </source>
</evidence>
<keyword evidence="14" id="KW-0458">Lysosome</keyword>
<evidence type="ECO:0000256" key="4">
    <source>
        <dbReference type="ARBA" id="ARBA00005600"/>
    </source>
</evidence>
<dbReference type="GO" id="GO:0045087">
    <property type="term" value="P:innate immune response"/>
    <property type="evidence" value="ECO:0007669"/>
    <property type="project" value="TreeGrafter"/>
</dbReference>
<dbReference type="PRINTS" id="PR00794">
    <property type="entry name" value="RIBONUCLEASE"/>
</dbReference>
<dbReference type="Gene3D" id="3.10.130.10">
    <property type="entry name" value="Ribonuclease A-like domain"/>
    <property type="match status" value="1"/>
</dbReference>
<evidence type="ECO:0000313" key="19">
    <source>
        <dbReference type="Proteomes" id="UP000558488"/>
    </source>
</evidence>
<dbReference type="InterPro" id="IPR001427">
    <property type="entry name" value="RNaseA"/>
</dbReference>
<keyword evidence="12" id="KW-1015">Disulfide bond</keyword>
<evidence type="ECO:0000256" key="7">
    <source>
        <dbReference type="ARBA" id="ARBA00022722"/>
    </source>
</evidence>
<dbReference type="SUPFAM" id="SSF54076">
    <property type="entry name" value="RNase A-like"/>
    <property type="match status" value="1"/>
</dbReference>